<feature type="domain" description="Myb-like" evidence="6">
    <location>
        <begin position="9"/>
        <end position="61"/>
    </location>
</feature>
<feature type="compositionally biased region" description="Polar residues" evidence="5">
    <location>
        <begin position="240"/>
        <end position="255"/>
    </location>
</feature>
<dbReference type="PROSITE" id="PS51294">
    <property type="entry name" value="HTH_MYB"/>
    <property type="match status" value="2"/>
</dbReference>
<dbReference type="InterPro" id="IPR001005">
    <property type="entry name" value="SANT/Myb"/>
</dbReference>
<dbReference type="PROSITE" id="PS50090">
    <property type="entry name" value="MYB_LIKE"/>
    <property type="match status" value="2"/>
</dbReference>
<comment type="subcellular location">
    <subcellularLocation>
        <location evidence="1">Nucleus</location>
    </subcellularLocation>
</comment>
<dbReference type="Pfam" id="PF00249">
    <property type="entry name" value="Myb_DNA-binding"/>
    <property type="match status" value="2"/>
</dbReference>
<dbReference type="EMBL" id="BSYR01000024">
    <property type="protein sequence ID" value="GMI90955.1"/>
    <property type="molecule type" value="Genomic_DNA"/>
</dbReference>
<dbReference type="AlphaFoldDB" id="A0A9W7IAZ4"/>
<evidence type="ECO:0000259" key="6">
    <source>
        <dbReference type="PROSITE" id="PS50090"/>
    </source>
</evidence>
<keyword evidence="9" id="KW-1185">Reference proteome</keyword>
<feature type="domain" description="HTH myb-type" evidence="7">
    <location>
        <begin position="62"/>
        <end position="116"/>
    </location>
</feature>
<protein>
    <submittedName>
        <fullName evidence="8">Uncharacterized protein</fullName>
    </submittedName>
</protein>
<dbReference type="PANTHER" id="PTHR47994">
    <property type="entry name" value="F14D16.11-RELATED"/>
    <property type="match status" value="1"/>
</dbReference>
<evidence type="ECO:0000256" key="3">
    <source>
        <dbReference type="ARBA" id="ARBA00023125"/>
    </source>
</evidence>
<evidence type="ECO:0000256" key="2">
    <source>
        <dbReference type="ARBA" id="ARBA00022737"/>
    </source>
</evidence>
<evidence type="ECO:0000256" key="4">
    <source>
        <dbReference type="ARBA" id="ARBA00023242"/>
    </source>
</evidence>
<gene>
    <name evidence="8" type="ORF">HRI_002764800</name>
</gene>
<comment type="caution">
    <text evidence="8">The sequence shown here is derived from an EMBL/GenBank/DDBJ whole genome shotgun (WGS) entry which is preliminary data.</text>
</comment>
<dbReference type="PANTHER" id="PTHR47994:SF11">
    <property type="entry name" value="BINDING PROTEIN, PUTATIVE-RELATED"/>
    <property type="match status" value="1"/>
</dbReference>
<sequence>MGRSASCDENGLKKGPWTPQEDQKLLQYIKRHGHGSWRALPKLAGLNRCGKSCRLRWTNYLRPDIKRGKFSLDEEQTVVHLHSILGNKWSAIATHLPGRTDNEIKNFWNTHLKKKLIQMGIDPMTHQPRIDIFASLPQLIALASLKDLLENTPHLIFDDQALSLQAEAAHLAKLQYLQLLGQSQSGTADMEALNLTSSSQSSQQLHQDPTLLPHLLHPQVPFGFQTSVINEMGNCSSFTMLGQGDNQTEKSSSWHLPSPNIPPTATETSLSNSSNNGVASHYWSELYFDDSINIMHEIS</sequence>
<proteinExistence type="predicted"/>
<dbReference type="InterPro" id="IPR015495">
    <property type="entry name" value="Myb_TF_plants"/>
</dbReference>
<dbReference type="SMART" id="SM00717">
    <property type="entry name" value="SANT"/>
    <property type="match status" value="2"/>
</dbReference>
<keyword evidence="2" id="KW-0677">Repeat</keyword>
<keyword evidence="3" id="KW-0238">DNA-binding</keyword>
<organism evidence="8 9">
    <name type="scientific">Hibiscus trionum</name>
    <name type="common">Flower of an hour</name>
    <dbReference type="NCBI Taxonomy" id="183268"/>
    <lineage>
        <taxon>Eukaryota</taxon>
        <taxon>Viridiplantae</taxon>
        <taxon>Streptophyta</taxon>
        <taxon>Embryophyta</taxon>
        <taxon>Tracheophyta</taxon>
        <taxon>Spermatophyta</taxon>
        <taxon>Magnoliopsida</taxon>
        <taxon>eudicotyledons</taxon>
        <taxon>Gunneridae</taxon>
        <taxon>Pentapetalae</taxon>
        <taxon>rosids</taxon>
        <taxon>malvids</taxon>
        <taxon>Malvales</taxon>
        <taxon>Malvaceae</taxon>
        <taxon>Malvoideae</taxon>
        <taxon>Hibiscus</taxon>
    </lineage>
</organism>
<keyword evidence="4" id="KW-0539">Nucleus</keyword>
<dbReference type="FunFam" id="1.10.10.60:FF:000001">
    <property type="entry name" value="MYB-related transcription factor"/>
    <property type="match status" value="1"/>
</dbReference>
<accession>A0A9W7IAZ4</accession>
<dbReference type="InterPro" id="IPR009057">
    <property type="entry name" value="Homeodomain-like_sf"/>
</dbReference>
<evidence type="ECO:0000313" key="9">
    <source>
        <dbReference type="Proteomes" id="UP001165190"/>
    </source>
</evidence>
<dbReference type="GO" id="GO:0005634">
    <property type="term" value="C:nucleus"/>
    <property type="evidence" value="ECO:0007669"/>
    <property type="project" value="UniProtKB-SubCell"/>
</dbReference>
<dbReference type="Proteomes" id="UP001165190">
    <property type="component" value="Unassembled WGS sequence"/>
</dbReference>
<dbReference type="OrthoDB" id="2143914at2759"/>
<evidence type="ECO:0000256" key="5">
    <source>
        <dbReference type="SAM" id="MobiDB-lite"/>
    </source>
</evidence>
<reference evidence="8" key="1">
    <citation type="submission" date="2023-05" db="EMBL/GenBank/DDBJ databases">
        <title>Genome and transcriptome analyses reveal genes involved in the formation of fine ridges on petal epidermal cells in Hibiscus trionum.</title>
        <authorList>
            <person name="Koshimizu S."/>
            <person name="Masuda S."/>
            <person name="Ishii T."/>
            <person name="Shirasu K."/>
            <person name="Hoshino A."/>
            <person name="Arita M."/>
        </authorList>
    </citation>
    <scope>NUCLEOTIDE SEQUENCE</scope>
    <source>
        <strain evidence="8">Hamamatsu line</strain>
    </source>
</reference>
<evidence type="ECO:0000259" key="7">
    <source>
        <dbReference type="PROSITE" id="PS51294"/>
    </source>
</evidence>
<dbReference type="SUPFAM" id="SSF46689">
    <property type="entry name" value="Homeodomain-like"/>
    <property type="match status" value="1"/>
</dbReference>
<dbReference type="FunFam" id="1.10.10.60:FF:000349">
    <property type="entry name" value="Transcription factor MYB39"/>
    <property type="match status" value="1"/>
</dbReference>
<feature type="compositionally biased region" description="Polar residues" evidence="5">
    <location>
        <begin position="263"/>
        <end position="275"/>
    </location>
</feature>
<evidence type="ECO:0000256" key="1">
    <source>
        <dbReference type="ARBA" id="ARBA00004123"/>
    </source>
</evidence>
<feature type="domain" description="Myb-like" evidence="6">
    <location>
        <begin position="62"/>
        <end position="112"/>
    </location>
</feature>
<dbReference type="Gene3D" id="1.10.10.60">
    <property type="entry name" value="Homeodomain-like"/>
    <property type="match status" value="2"/>
</dbReference>
<evidence type="ECO:0000313" key="8">
    <source>
        <dbReference type="EMBL" id="GMI90955.1"/>
    </source>
</evidence>
<dbReference type="CDD" id="cd00167">
    <property type="entry name" value="SANT"/>
    <property type="match status" value="2"/>
</dbReference>
<name>A0A9W7IAZ4_HIBTR</name>
<dbReference type="InterPro" id="IPR017930">
    <property type="entry name" value="Myb_dom"/>
</dbReference>
<dbReference type="GO" id="GO:0003677">
    <property type="term" value="F:DNA binding"/>
    <property type="evidence" value="ECO:0007669"/>
    <property type="project" value="UniProtKB-KW"/>
</dbReference>
<feature type="region of interest" description="Disordered" evidence="5">
    <location>
        <begin position="240"/>
        <end position="275"/>
    </location>
</feature>
<feature type="domain" description="HTH myb-type" evidence="7">
    <location>
        <begin position="9"/>
        <end position="61"/>
    </location>
</feature>